<dbReference type="Pfam" id="PF25319">
    <property type="entry name" value="HofO"/>
    <property type="match status" value="1"/>
</dbReference>
<feature type="domain" description="DNA utilization protein HofO C-terminal" evidence="1">
    <location>
        <begin position="92"/>
        <end position="161"/>
    </location>
</feature>
<dbReference type="EMBL" id="JAUOOM010000014">
    <property type="protein sequence ID" value="MDO6407896.1"/>
    <property type="molecule type" value="Genomic_DNA"/>
</dbReference>
<protein>
    <recommendedName>
        <fullName evidence="1">DNA utilization protein HofO C-terminal domain-containing protein</fullName>
    </recommendedName>
</protein>
<reference evidence="4" key="1">
    <citation type="submission" date="2017-11" db="EMBL/GenBank/DDBJ databases">
        <title>Genome sequence of Pantoea sp. MSR2.</title>
        <authorList>
            <person name="Nascimento F.X."/>
        </authorList>
    </citation>
    <scope>NUCLEOTIDE SEQUENCE [LARGE SCALE GENOMIC DNA]</scope>
    <source>
        <strain evidence="4">MSR2</strain>
    </source>
</reference>
<evidence type="ECO:0000313" key="2">
    <source>
        <dbReference type="EMBL" id="MDO6407896.1"/>
    </source>
</evidence>
<name>A0AAP9H8M8_9GAMM</name>
<organism evidence="3 4">
    <name type="scientific">Pantoea phytobeneficialis</name>
    <dbReference type="NCBI Taxonomy" id="2052056"/>
    <lineage>
        <taxon>Bacteria</taxon>
        <taxon>Pseudomonadati</taxon>
        <taxon>Pseudomonadota</taxon>
        <taxon>Gammaproteobacteria</taxon>
        <taxon>Enterobacterales</taxon>
        <taxon>Erwiniaceae</taxon>
        <taxon>Pantoea</taxon>
    </lineage>
</organism>
<keyword evidence="5" id="KW-1185">Reference proteome</keyword>
<evidence type="ECO:0000313" key="5">
    <source>
        <dbReference type="Proteomes" id="UP001171299"/>
    </source>
</evidence>
<dbReference type="InterPro" id="IPR057522">
    <property type="entry name" value="HofO_C"/>
</dbReference>
<reference evidence="2" key="3">
    <citation type="submission" date="2023-07" db="EMBL/GenBank/DDBJ databases">
        <title>The extreme plant-growth-promoting properties of Pantoea phytobeneficialis PF55 revealed by functional and genomic analysis.</title>
        <authorList>
            <person name="Nascimento F.X."/>
            <person name="Marcio R.J."/>
        </authorList>
    </citation>
    <scope>NUCLEOTIDE SEQUENCE</scope>
    <source>
        <strain evidence="2">PF55</strain>
    </source>
</reference>
<dbReference type="RefSeq" id="WP_208724309.1">
    <property type="nucleotide sequence ID" value="NZ_CP024636.1"/>
</dbReference>
<dbReference type="AlphaFoldDB" id="A0AAP9H8M8"/>
<proteinExistence type="predicted"/>
<gene>
    <name evidence="3" type="ORF">CTZ24_18790</name>
    <name evidence="2" type="ORF">Q3404_15065</name>
</gene>
<reference evidence="3" key="2">
    <citation type="journal article" date="2020" name="Environ. Microbiol.">
        <title>The extreme plant-growth-promoting properties of Pantoea phytobeneficialis MSR2 revealed by functional and genomic analysis.</title>
        <authorList>
            <person name="Nascimento F.X."/>
            <person name="Hernandez A.G."/>
            <person name="Glick B.R."/>
            <person name="Rossi M.J."/>
        </authorList>
    </citation>
    <scope>NUCLEOTIDE SEQUENCE</scope>
    <source>
        <strain evidence="3">MSR2</strain>
    </source>
</reference>
<accession>A0AAP9H8M8</accession>
<evidence type="ECO:0000313" key="3">
    <source>
        <dbReference type="EMBL" id="QGR08356.1"/>
    </source>
</evidence>
<dbReference type="EMBL" id="CP024636">
    <property type="protein sequence ID" value="QGR08356.1"/>
    <property type="molecule type" value="Genomic_DNA"/>
</dbReference>
<dbReference type="Proteomes" id="UP000424872">
    <property type="component" value="Chromosome"/>
</dbReference>
<evidence type="ECO:0000259" key="1">
    <source>
        <dbReference type="Pfam" id="PF25319"/>
    </source>
</evidence>
<dbReference type="Proteomes" id="UP001171299">
    <property type="component" value="Unassembled WGS sequence"/>
</dbReference>
<sequence>MNEGLQRLMHLALPWRAALLLALPLLVLALGWLVVLLPQQQTRAGQERQLVQQAQLEQQRLQQLALHPTVAELLVEISELQQPATFSPPQLLETLLAARGTQLEAWQPENQPQHIVLKLNWQQFTPLFAELAHTALPVPERFQLQADQGTLMTQLWLESRDEG</sequence>
<dbReference type="KEGG" id="ppho:CTZ24_18790"/>
<evidence type="ECO:0000313" key="4">
    <source>
        <dbReference type="Proteomes" id="UP000424872"/>
    </source>
</evidence>